<accession>A0A445ANI5</accession>
<dbReference type="AlphaFoldDB" id="A0A445ANI5"/>
<name>A0A445ANI5_ARAHY</name>
<comment type="caution">
    <text evidence="2">The sequence shown here is derived from an EMBL/GenBank/DDBJ whole genome shotgun (WGS) entry which is preliminary data.</text>
</comment>
<keyword evidence="3" id="KW-1185">Reference proteome</keyword>
<feature type="region of interest" description="Disordered" evidence="1">
    <location>
        <begin position="174"/>
        <end position="197"/>
    </location>
</feature>
<organism evidence="2 3">
    <name type="scientific">Arachis hypogaea</name>
    <name type="common">Peanut</name>
    <dbReference type="NCBI Taxonomy" id="3818"/>
    <lineage>
        <taxon>Eukaryota</taxon>
        <taxon>Viridiplantae</taxon>
        <taxon>Streptophyta</taxon>
        <taxon>Embryophyta</taxon>
        <taxon>Tracheophyta</taxon>
        <taxon>Spermatophyta</taxon>
        <taxon>Magnoliopsida</taxon>
        <taxon>eudicotyledons</taxon>
        <taxon>Gunneridae</taxon>
        <taxon>Pentapetalae</taxon>
        <taxon>rosids</taxon>
        <taxon>fabids</taxon>
        <taxon>Fabales</taxon>
        <taxon>Fabaceae</taxon>
        <taxon>Papilionoideae</taxon>
        <taxon>50 kb inversion clade</taxon>
        <taxon>dalbergioids sensu lato</taxon>
        <taxon>Dalbergieae</taxon>
        <taxon>Pterocarpus clade</taxon>
        <taxon>Arachis</taxon>
    </lineage>
</organism>
<gene>
    <name evidence="2" type="ORF">Ahy_B01g052092</name>
</gene>
<evidence type="ECO:0000256" key="1">
    <source>
        <dbReference type="SAM" id="MobiDB-lite"/>
    </source>
</evidence>
<proteinExistence type="predicted"/>
<sequence>MTVTLTLRRLERVIEGVEPQMRRVKWMKRMFGSRHFLPKGKLWERRFWRRPAHGGGGGGSGQSRVGVTGCSGNSRCWPVGEGKERRVARWRGDNPSGGDNGRQPGRYVPPERSLGMCGVFLAITLITNNWWLRIRPLIAYSLCKWISLSLISMNVGAPSTTGAVPMVAASYRKLRPSPKSSAETGKSAANDGDETKGVTGCPVGMAVELPSMTSVGRFGADPPLLPSTSTNLANNFRAPRDTTLLTLILNLSSIHSYPPSTTSPPRLCNSLASLCYVAPPPRWAPLLLCPPLLCRAPLLLVPPLIPNLQVMLKSLRWSSDSHL</sequence>
<dbReference type="Proteomes" id="UP000289738">
    <property type="component" value="Chromosome B01"/>
</dbReference>
<evidence type="ECO:0000313" key="2">
    <source>
        <dbReference type="EMBL" id="RYR28006.1"/>
    </source>
</evidence>
<dbReference type="EMBL" id="SDMP01000011">
    <property type="protein sequence ID" value="RYR28006.1"/>
    <property type="molecule type" value="Genomic_DNA"/>
</dbReference>
<reference evidence="2 3" key="1">
    <citation type="submission" date="2019-01" db="EMBL/GenBank/DDBJ databases">
        <title>Sequencing of cultivated peanut Arachis hypogaea provides insights into genome evolution and oil improvement.</title>
        <authorList>
            <person name="Chen X."/>
        </authorList>
    </citation>
    <scope>NUCLEOTIDE SEQUENCE [LARGE SCALE GENOMIC DNA]</scope>
    <source>
        <strain evidence="3">cv. Fuhuasheng</strain>
        <tissue evidence="2">Leaves</tissue>
    </source>
</reference>
<protein>
    <submittedName>
        <fullName evidence="2">Uncharacterized protein</fullName>
    </submittedName>
</protein>
<evidence type="ECO:0000313" key="3">
    <source>
        <dbReference type="Proteomes" id="UP000289738"/>
    </source>
</evidence>